<dbReference type="RefSeq" id="WP_190223126.1">
    <property type="nucleotide sequence ID" value="NZ_BNBS01000026.1"/>
</dbReference>
<dbReference type="Gene3D" id="1.10.357.10">
    <property type="entry name" value="Tetracycline Repressor, domain 2"/>
    <property type="match status" value="1"/>
</dbReference>
<dbReference type="PROSITE" id="PS50977">
    <property type="entry name" value="HTH_TETR_2"/>
    <property type="match status" value="1"/>
</dbReference>
<dbReference type="EMBL" id="BNDW01000102">
    <property type="protein sequence ID" value="GHI26487.1"/>
    <property type="molecule type" value="Genomic_DNA"/>
</dbReference>
<evidence type="ECO:0000256" key="1">
    <source>
        <dbReference type="ARBA" id="ARBA00023015"/>
    </source>
</evidence>
<evidence type="ECO:0000313" key="7">
    <source>
        <dbReference type="EMBL" id="GHI26487.1"/>
    </source>
</evidence>
<evidence type="ECO:0000313" key="8">
    <source>
        <dbReference type="Proteomes" id="UP001052739"/>
    </source>
</evidence>
<dbReference type="SUPFAM" id="SSF46689">
    <property type="entry name" value="Homeodomain-like"/>
    <property type="match status" value="1"/>
</dbReference>
<dbReference type="Pfam" id="PF00440">
    <property type="entry name" value="TetR_N"/>
    <property type="match status" value="1"/>
</dbReference>
<dbReference type="PANTHER" id="PTHR30055">
    <property type="entry name" value="HTH-TYPE TRANSCRIPTIONAL REGULATOR RUTR"/>
    <property type="match status" value="1"/>
</dbReference>
<evidence type="ECO:0000256" key="5">
    <source>
        <dbReference type="SAM" id="MobiDB-lite"/>
    </source>
</evidence>
<keyword evidence="8" id="KW-1185">Reference proteome</keyword>
<keyword evidence="1" id="KW-0805">Transcription regulation</keyword>
<gene>
    <name evidence="7" type="ORF">Shyd_78580</name>
</gene>
<sequence length="240" mass="25921">MSRAPAPHGRTGRPPLTSRAQILVAARGLIDQDGWEKLTIRRLAAELGIGATTLYHHIRNKDDLLLLLLNHHIEQIERPPLPADPRERVVTAALAMRDALQAWPWAAEVLSADGFVGLLDEPAMWMVEAIVSGAGDHGCTPEQSVDLFRGVWYLTVGEVLVRARSARRQDEGRPFAHRDDLDPAQVPHLAAIGVRWAPLAARDVYPRTLGTLVDGLLAGAGGGGGGSADRRWSDSGVTAD</sequence>
<dbReference type="InterPro" id="IPR036271">
    <property type="entry name" value="Tet_transcr_reg_TetR-rel_C_sf"/>
</dbReference>
<evidence type="ECO:0000259" key="6">
    <source>
        <dbReference type="PROSITE" id="PS50977"/>
    </source>
</evidence>
<dbReference type="Proteomes" id="UP001052739">
    <property type="component" value="Unassembled WGS sequence"/>
</dbReference>
<name>A0ABQ3PN96_9ACTN</name>
<proteinExistence type="predicted"/>
<evidence type="ECO:0000256" key="3">
    <source>
        <dbReference type="ARBA" id="ARBA00023163"/>
    </source>
</evidence>
<protein>
    <recommendedName>
        <fullName evidence="6">HTH tetR-type domain-containing protein</fullName>
    </recommendedName>
</protein>
<dbReference type="InterPro" id="IPR001647">
    <property type="entry name" value="HTH_TetR"/>
</dbReference>
<keyword evidence="2 4" id="KW-0238">DNA-binding</keyword>
<feature type="region of interest" description="Disordered" evidence="5">
    <location>
        <begin position="221"/>
        <end position="240"/>
    </location>
</feature>
<evidence type="ECO:0000256" key="4">
    <source>
        <dbReference type="PROSITE-ProRule" id="PRU00335"/>
    </source>
</evidence>
<dbReference type="PRINTS" id="PR00455">
    <property type="entry name" value="HTHTETR"/>
</dbReference>
<feature type="domain" description="HTH tetR-type" evidence="6">
    <location>
        <begin position="16"/>
        <end position="76"/>
    </location>
</feature>
<reference evidence="7" key="1">
    <citation type="submission" date="2024-05" db="EMBL/GenBank/DDBJ databases">
        <title>Whole genome shotgun sequence of Streptomyces hydrogenans NBRC 13475.</title>
        <authorList>
            <person name="Komaki H."/>
            <person name="Tamura T."/>
        </authorList>
    </citation>
    <scope>NUCLEOTIDE SEQUENCE</scope>
    <source>
        <strain evidence="7">NBRC 13475</strain>
    </source>
</reference>
<keyword evidence="3" id="KW-0804">Transcription</keyword>
<accession>A0ABQ3PN96</accession>
<feature type="DNA-binding region" description="H-T-H motif" evidence="4">
    <location>
        <begin position="39"/>
        <end position="58"/>
    </location>
</feature>
<organism evidence="7 8">
    <name type="scientific">Streptomyces hydrogenans</name>
    <dbReference type="NCBI Taxonomy" id="1873719"/>
    <lineage>
        <taxon>Bacteria</taxon>
        <taxon>Bacillati</taxon>
        <taxon>Actinomycetota</taxon>
        <taxon>Actinomycetes</taxon>
        <taxon>Kitasatosporales</taxon>
        <taxon>Streptomycetaceae</taxon>
        <taxon>Streptomyces</taxon>
    </lineage>
</organism>
<dbReference type="InterPro" id="IPR050109">
    <property type="entry name" value="HTH-type_TetR-like_transc_reg"/>
</dbReference>
<evidence type="ECO:0000256" key="2">
    <source>
        <dbReference type="ARBA" id="ARBA00023125"/>
    </source>
</evidence>
<comment type="caution">
    <text evidence="7">The sequence shown here is derived from an EMBL/GenBank/DDBJ whole genome shotgun (WGS) entry which is preliminary data.</text>
</comment>
<dbReference type="InterPro" id="IPR009057">
    <property type="entry name" value="Homeodomain-like_sf"/>
</dbReference>
<dbReference type="SUPFAM" id="SSF48498">
    <property type="entry name" value="Tetracyclin repressor-like, C-terminal domain"/>
    <property type="match status" value="1"/>
</dbReference>
<dbReference type="PANTHER" id="PTHR30055:SF151">
    <property type="entry name" value="TRANSCRIPTIONAL REGULATORY PROTEIN"/>
    <property type="match status" value="1"/>
</dbReference>